<dbReference type="InterPro" id="IPR036869">
    <property type="entry name" value="J_dom_sf"/>
</dbReference>
<protein>
    <recommendedName>
        <fullName evidence="13">J protein JJJ1</fullName>
    </recommendedName>
</protein>
<dbReference type="InterPro" id="IPR022755">
    <property type="entry name" value="Znf_C2H2_jaz"/>
</dbReference>
<dbReference type="InterPro" id="IPR054076">
    <property type="entry name" value="ZUO1-like_ZHD"/>
</dbReference>
<keyword evidence="5" id="KW-0539">Nucleus</keyword>
<feature type="domain" description="C2H2-type" evidence="10">
    <location>
        <begin position="593"/>
        <end position="622"/>
    </location>
</feature>
<dbReference type="InterPro" id="IPR018253">
    <property type="entry name" value="DnaJ_domain_CS"/>
</dbReference>
<keyword evidence="12" id="KW-1185">Reference proteome</keyword>
<dbReference type="PANTHER" id="PTHR44029">
    <property type="entry name" value="DNAJ HOMOLOG SUBFAMILY C MEMBER 21"/>
    <property type="match status" value="1"/>
</dbReference>
<organism evidence="11 12">
    <name type="scientific">Maudiozyma exigua</name>
    <name type="common">Yeast</name>
    <name type="synonym">Kazachstania exigua</name>
    <dbReference type="NCBI Taxonomy" id="34358"/>
    <lineage>
        <taxon>Eukaryota</taxon>
        <taxon>Fungi</taxon>
        <taxon>Dikarya</taxon>
        <taxon>Ascomycota</taxon>
        <taxon>Saccharomycotina</taxon>
        <taxon>Saccharomycetes</taxon>
        <taxon>Saccharomycetales</taxon>
        <taxon>Saccharomycetaceae</taxon>
        <taxon>Maudiozyma</taxon>
    </lineage>
</organism>
<dbReference type="Gene3D" id="1.10.287.110">
    <property type="entry name" value="DnaJ domain"/>
    <property type="match status" value="1"/>
</dbReference>
<evidence type="ECO:0000256" key="4">
    <source>
        <dbReference type="ARBA" id="ARBA00022833"/>
    </source>
</evidence>
<proteinExistence type="predicted"/>
<dbReference type="GO" id="GO:0005634">
    <property type="term" value="C:nucleus"/>
    <property type="evidence" value="ECO:0007669"/>
    <property type="project" value="UniProtKB-SubCell"/>
</dbReference>
<keyword evidence="2" id="KW-0479">Metal-binding</keyword>
<dbReference type="InterPro" id="IPR001623">
    <property type="entry name" value="DnaJ_domain"/>
</dbReference>
<dbReference type="SUPFAM" id="SSF57667">
    <property type="entry name" value="beta-beta-alpha zinc fingers"/>
    <property type="match status" value="1"/>
</dbReference>
<dbReference type="InterPro" id="IPR036236">
    <property type="entry name" value="Znf_C2H2_sf"/>
</dbReference>
<feature type="region of interest" description="Disordered" evidence="8">
    <location>
        <begin position="310"/>
        <end position="335"/>
    </location>
</feature>
<dbReference type="InterPro" id="IPR013087">
    <property type="entry name" value="Znf_C2H2_type"/>
</dbReference>
<evidence type="ECO:0000313" key="11">
    <source>
        <dbReference type="EMBL" id="KAG0669744.1"/>
    </source>
</evidence>
<feature type="region of interest" description="Disordered" evidence="8">
    <location>
        <begin position="529"/>
        <end position="573"/>
    </location>
</feature>
<reference evidence="11 12" key="1">
    <citation type="submission" date="2020-11" db="EMBL/GenBank/DDBJ databases">
        <title>Kefir isolates.</title>
        <authorList>
            <person name="Marcisauskas S."/>
            <person name="Kim Y."/>
            <person name="Blasche S."/>
        </authorList>
    </citation>
    <scope>NUCLEOTIDE SEQUENCE [LARGE SCALE GENOMIC DNA]</scope>
    <source>
        <strain evidence="11 12">OG2</strain>
    </source>
</reference>
<dbReference type="CDD" id="cd06257">
    <property type="entry name" value="DnaJ"/>
    <property type="match status" value="1"/>
</dbReference>
<feature type="domain" description="C2H2-type" evidence="10">
    <location>
        <begin position="354"/>
        <end position="383"/>
    </location>
</feature>
<dbReference type="GO" id="GO:0008270">
    <property type="term" value="F:zinc ion binding"/>
    <property type="evidence" value="ECO:0007669"/>
    <property type="project" value="UniProtKB-KW"/>
</dbReference>
<dbReference type="AlphaFoldDB" id="A0A9P6WBU2"/>
<evidence type="ECO:0000259" key="9">
    <source>
        <dbReference type="PROSITE" id="PS50076"/>
    </source>
</evidence>
<dbReference type="Proteomes" id="UP000750334">
    <property type="component" value="Unassembled WGS sequence"/>
</dbReference>
<feature type="compositionally biased region" description="Basic residues" evidence="8">
    <location>
        <begin position="550"/>
        <end position="565"/>
    </location>
</feature>
<dbReference type="GO" id="GO:0005737">
    <property type="term" value="C:cytoplasm"/>
    <property type="evidence" value="ECO:0007669"/>
    <property type="project" value="TreeGrafter"/>
</dbReference>
<feature type="compositionally biased region" description="Polar residues" evidence="8">
    <location>
        <begin position="263"/>
        <end position="280"/>
    </location>
</feature>
<dbReference type="PROSITE" id="PS50157">
    <property type="entry name" value="ZINC_FINGER_C2H2_2"/>
    <property type="match status" value="2"/>
</dbReference>
<dbReference type="InterPro" id="IPR051964">
    <property type="entry name" value="Chaperone_stress_response"/>
</dbReference>
<dbReference type="PROSITE" id="PS00636">
    <property type="entry name" value="DNAJ_1"/>
    <property type="match status" value="1"/>
</dbReference>
<sequence>MKTCYYVLLDVDNNASDIELKKAYRRKALQYHPDKNPDRVEEATEIFASIRAAYEVLSDPQERAWYDAHREQILNDTPIGGDDDEYNEYEVDSSIDNSPAGIYQIAGKIFAKLAKDEVLNGRRMGLDKFAKYEDDHFENSVTSSGYLRSVDERGFDIKTEKYLFPMFGYSPTNYEYLKNFYKKWASFNTLKSFSWKDEFMYSRTYDRRTKREINKRNEKSRSQARNEYNKTVKRFVTFIKKMDKRMKIGAKLEQEVKKAALQKENQGSTKVDGSSRSSKNAVPEFEPQSWQAVDEPDWDKVQQNYERELNSEYSNGDDHDDDLRDFKGKKGDNKTAVRKEATLDVDDVEEIILYECFICNKTFKSEKQLENHSTTKMHKKNVRKIQWEMKKESMALGLDDVSDFDEFDSAESELDAEFNETEKVPETMGGIHENINMDELNEEIAELERQLAESDLLDEMSSDESEDVNILLEEIIDTEAKEIISEDTTPDIKDKKLEEESESSSESEDDIDIRNEELGRLLASLGSKVSGSTLNSTANSDDEDDDWSTKNKKKGKKVKGKHKPKSNMSSQSNSFVHLQSKGIDSDMEVSESAYCATCGATFESRNKLFMHVKSSGHAAPPREVHNKIKGKKKKNKKKK</sequence>
<feature type="region of interest" description="Disordered" evidence="8">
    <location>
        <begin position="481"/>
        <end position="515"/>
    </location>
</feature>
<name>A0A9P6WBU2_MAUEX</name>
<dbReference type="SMART" id="SM00451">
    <property type="entry name" value="ZnF_U1"/>
    <property type="match status" value="2"/>
</dbReference>
<dbReference type="Pfam" id="PF12171">
    <property type="entry name" value="zf-C2H2_jaz"/>
    <property type="match status" value="1"/>
</dbReference>
<comment type="caution">
    <text evidence="11">The sequence shown here is derived from an EMBL/GenBank/DDBJ whole genome shotgun (WGS) entry which is preliminary data.</text>
</comment>
<evidence type="ECO:0000256" key="8">
    <source>
        <dbReference type="SAM" id="MobiDB-lite"/>
    </source>
</evidence>
<dbReference type="PROSITE" id="PS50076">
    <property type="entry name" value="DNAJ_2"/>
    <property type="match status" value="1"/>
</dbReference>
<dbReference type="EMBL" id="PUHR01000034">
    <property type="protein sequence ID" value="KAG0669744.1"/>
    <property type="molecule type" value="Genomic_DNA"/>
</dbReference>
<accession>A0A9P6WBU2</accession>
<keyword evidence="4" id="KW-0862">Zinc</keyword>
<evidence type="ECO:0000256" key="2">
    <source>
        <dbReference type="ARBA" id="ARBA00022723"/>
    </source>
</evidence>
<dbReference type="Pfam" id="PF00226">
    <property type="entry name" value="DnaJ"/>
    <property type="match status" value="1"/>
</dbReference>
<gene>
    <name evidence="11" type="ORF">C6P45_003378</name>
</gene>
<dbReference type="SMART" id="SM00271">
    <property type="entry name" value="DnaJ"/>
    <property type="match status" value="1"/>
</dbReference>
<evidence type="ECO:0008006" key="13">
    <source>
        <dbReference type="Google" id="ProtNLM"/>
    </source>
</evidence>
<feature type="compositionally biased region" description="Basic and acidic residues" evidence="8">
    <location>
        <begin position="481"/>
        <end position="498"/>
    </location>
</feature>
<dbReference type="FunFam" id="1.10.287.110:FF:000046">
    <property type="entry name" value="dnaJ homolog subfamily C member 21"/>
    <property type="match status" value="1"/>
</dbReference>
<dbReference type="OrthoDB" id="5894at2759"/>
<dbReference type="PROSITE" id="PS00028">
    <property type="entry name" value="ZINC_FINGER_C2H2_1"/>
    <property type="match status" value="2"/>
</dbReference>
<evidence type="ECO:0000256" key="5">
    <source>
        <dbReference type="ARBA" id="ARBA00023242"/>
    </source>
</evidence>
<feature type="region of interest" description="Disordered" evidence="8">
    <location>
        <begin position="260"/>
        <end position="297"/>
    </location>
</feature>
<evidence type="ECO:0000313" key="12">
    <source>
        <dbReference type="Proteomes" id="UP000750334"/>
    </source>
</evidence>
<dbReference type="SUPFAM" id="SSF46565">
    <property type="entry name" value="Chaperone J-domain"/>
    <property type="match status" value="1"/>
</dbReference>
<evidence type="ECO:0000256" key="3">
    <source>
        <dbReference type="ARBA" id="ARBA00022771"/>
    </source>
</evidence>
<dbReference type="Gene3D" id="3.30.160.60">
    <property type="entry name" value="Classic Zinc Finger"/>
    <property type="match status" value="1"/>
</dbReference>
<comment type="subcellular location">
    <subcellularLocation>
        <location evidence="1">Nucleus</location>
    </subcellularLocation>
</comment>
<dbReference type="GO" id="GO:0003676">
    <property type="term" value="F:nucleic acid binding"/>
    <property type="evidence" value="ECO:0007669"/>
    <property type="project" value="InterPro"/>
</dbReference>
<feature type="compositionally biased region" description="Acidic residues" evidence="8">
    <location>
        <begin position="499"/>
        <end position="511"/>
    </location>
</feature>
<evidence type="ECO:0000256" key="6">
    <source>
        <dbReference type="PROSITE-ProRule" id="PRU00042"/>
    </source>
</evidence>
<feature type="region of interest" description="Disordered" evidence="8">
    <location>
        <begin position="614"/>
        <end position="639"/>
    </location>
</feature>
<dbReference type="PRINTS" id="PR00625">
    <property type="entry name" value="JDOMAIN"/>
</dbReference>
<dbReference type="FunFam" id="3.30.160.60:FF:002589">
    <property type="entry name" value="J protein JJJ1"/>
    <property type="match status" value="1"/>
</dbReference>
<dbReference type="PANTHER" id="PTHR44029:SF1">
    <property type="entry name" value="DNAJ HOMOLOG SUBFAMILY C MEMBER 21"/>
    <property type="match status" value="1"/>
</dbReference>
<dbReference type="InterPro" id="IPR003604">
    <property type="entry name" value="Matrin/U1-like-C_Znf_C2H2"/>
</dbReference>
<evidence type="ECO:0000256" key="7">
    <source>
        <dbReference type="SAM" id="Coils"/>
    </source>
</evidence>
<dbReference type="SMART" id="SM00355">
    <property type="entry name" value="ZnF_C2H2"/>
    <property type="match status" value="2"/>
</dbReference>
<feature type="coiled-coil region" evidence="7">
    <location>
        <begin position="430"/>
        <end position="457"/>
    </location>
</feature>
<evidence type="ECO:0000259" key="10">
    <source>
        <dbReference type="PROSITE" id="PS50157"/>
    </source>
</evidence>
<keyword evidence="7" id="KW-0175">Coiled coil</keyword>
<feature type="compositionally biased region" description="Basic residues" evidence="8">
    <location>
        <begin position="627"/>
        <end position="639"/>
    </location>
</feature>
<dbReference type="Pfam" id="PF21884">
    <property type="entry name" value="ZUO1-like_ZHD"/>
    <property type="match status" value="1"/>
</dbReference>
<feature type="compositionally biased region" description="Basic and acidic residues" evidence="8">
    <location>
        <begin position="321"/>
        <end position="335"/>
    </location>
</feature>
<keyword evidence="3 6" id="KW-0863">Zinc-finger</keyword>
<feature type="compositionally biased region" description="Polar residues" evidence="8">
    <location>
        <begin position="529"/>
        <end position="539"/>
    </location>
</feature>
<evidence type="ECO:0000256" key="1">
    <source>
        <dbReference type="ARBA" id="ARBA00004123"/>
    </source>
</evidence>
<feature type="domain" description="J" evidence="9">
    <location>
        <begin position="4"/>
        <end position="70"/>
    </location>
</feature>